<dbReference type="RefSeq" id="WP_106366865.1">
    <property type="nucleotide sequence ID" value="NZ_PVTJ01000017.1"/>
</dbReference>
<accession>A0A2T0U6M7</accession>
<dbReference type="EMBL" id="PVTJ01000017">
    <property type="protein sequence ID" value="PRY53518.1"/>
    <property type="molecule type" value="Genomic_DNA"/>
</dbReference>
<dbReference type="Proteomes" id="UP000238176">
    <property type="component" value="Unassembled WGS sequence"/>
</dbReference>
<feature type="region of interest" description="Disordered" evidence="1">
    <location>
        <begin position="92"/>
        <end position="112"/>
    </location>
</feature>
<evidence type="ECO:0000313" key="3">
    <source>
        <dbReference type="Proteomes" id="UP000238176"/>
    </source>
</evidence>
<evidence type="ECO:0000313" key="2">
    <source>
        <dbReference type="EMBL" id="PRY53518.1"/>
    </source>
</evidence>
<organism evidence="2 3">
    <name type="scientific">Glycomyces artemisiae</name>
    <dbReference type="NCBI Taxonomy" id="1076443"/>
    <lineage>
        <taxon>Bacteria</taxon>
        <taxon>Bacillati</taxon>
        <taxon>Actinomycetota</taxon>
        <taxon>Actinomycetes</taxon>
        <taxon>Glycomycetales</taxon>
        <taxon>Glycomycetaceae</taxon>
        <taxon>Glycomyces</taxon>
    </lineage>
</organism>
<dbReference type="AlphaFoldDB" id="A0A2T0U6M7"/>
<gene>
    <name evidence="2" type="ORF">B0I28_11717</name>
</gene>
<sequence>MSETLNAAVRALNADLAVADSEVQRWPQSPRAYRHCSALLADLARAAEADGTEATAIAVAARVGADADAARAAELSSAARRQRAYTEIVTAIEQSADRRNQATPGAASPVSP</sequence>
<protein>
    <submittedName>
        <fullName evidence="2">Uncharacterized protein</fullName>
    </submittedName>
</protein>
<name>A0A2T0U6M7_9ACTN</name>
<evidence type="ECO:0000256" key="1">
    <source>
        <dbReference type="SAM" id="MobiDB-lite"/>
    </source>
</evidence>
<comment type="caution">
    <text evidence="2">The sequence shown here is derived from an EMBL/GenBank/DDBJ whole genome shotgun (WGS) entry which is preliminary data.</text>
</comment>
<reference evidence="2 3" key="1">
    <citation type="submission" date="2018-03" db="EMBL/GenBank/DDBJ databases">
        <title>Genomic Encyclopedia of Type Strains, Phase III (KMG-III): the genomes of soil and plant-associated and newly described type strains.</title>
        <authorList>
            <person name="Whitman W."/>
        </authorList>
    </citation>
    <scope>NUCLEOTIDE SEQUENCE [LARGE SCALE GENOMIC DNA]</scope>
    <source>
        <strain evidence="2 3">CGMCC 4.7067</strain>
    </source>
</reference>
<proteinExistence type="predicted"/>
<keyword evidence="3" id="KW-1185">Reference proteome</keyword>